<feature type="binding site" evidence="6">
    <location>
        <position position="299"/>
    </location>
    <ligand>
        <name>Zn(2+)</name>
        <dbReference type="ChEBI" id="CHEBI:29105"/>
    </ligand>
</feature>
<evidence type="ECO:0000313" key="9">
    <source>
        <dbReference type="Proteomes" id="UP000660801"/>
    </source>
</evidence>
<reference evidence="8" key="1">
    <citation type="journal article" date="2014" name="Int. J. Syst. Evol. Microbiol.">
        <title>Complete genome sequence of Corynebacterium casei LMG S-19264T (=DSM 44701T), isolated from a smear-ripened cheese.</title>
        <authorList>
            <consortium name="US DOE Joint Genome Institute (JGI-PGF)"/>
            <person name="Walter F."/>
            <person name="Albersmeier A."/>
            <person name="Kalinowski J."/>
            <person name="Ruckert C."/>
        </authorList>
    </citation>
    <scope>NUCLEOTIDE SEQUENCE</scope>
    <source>
        <strain evidence="8">CGMCC 1.15533</strain>
    </source>
</reference>
<dbReference type="AlphaFoldDB" id="A0A917A4G6"/>
<keyword evidence="3 6" id="KW-0479">Metal-binding</keyword>
<dbReference type="PIRSF" id="PIRSF037505">
    <property type="entry name" value="Betaine_HMT"/>
    <property type="match status" value="1"/>
</dbReference>
<evidence type="ECO:0000256" key="2">
    <source>
        <dbReference type="ARBA" id="ARBA00022679"/>
    </source>
</evidence>
<protein>
    <recommendedName>
        <fullName evidence="5">S-methylmethionine:homocysteine methyltransferase</fullName>
    </recommendedName>
</protein>
<feature type="binding site" evidence="6">
    <location>
        <position position="232"/>
    </location>
    <ligand>
        <name>Zn(2+)</name>
        <dbReference type="ChEBI" id="CHEBI:29105"/>
    </ligand>
</feature>
<evidence type="ECO:0000259" key="7">
    <source>
        <dbReference type="PROSITE" id="PS50970"/>
    </source>
</evidence>
<dbReference type="RefSeq" id="WP_068993501.1">
    <property type="nucleotide sequence ID" value="NZ_BMJN01000005.1"/>
</dbReference>
<proteinExistence type="predicted"/>
<dbReference type="GO" id="GO:0033528">
    <property type="term" value="P:S-methylmethionine cycle"/>
    <property type="evidence" value="ECO:0007669"/>
    <property type="project" value="TreeGrafter"/>
</dbReference>
<keyword evidence="9" id="KW-1185">Reference proteome</keyword>
<accession>A0A917A4G6</accession>
<sequence length="315" mass="34247">MGRLKEALEARECLILDGALGTELESQGYDVTGKLWSAKYLLDNPRVIADLHDTYLLAGADIVTTSSYQATVPGLCEAGLSEQDALRIIALTVTLARESRDRFWTTVSDEEKEKRLYPLISGDVGPYAAYLADGSEYTGAYDLTTQAYKDFHRPRIQTLLEAGSDFLGIETIPNIGETKALLDLLETEFPEAESYISFVAKDDGHLSDGTPIEEVGALCQTCPQIVAVGVNCSAPHLLPALLARLQTVTTKPLVAYPNSGEVYNGATQTWHQAPDNSKTLAENAKIWQSLGTKILGGCCRTRPADIAYLAETLKK</sequence>
<dbReference type="Proteomes" id="UP000660801">
    <property type="component" value="Unassembled WGS sequence"/>
</dbReference>
<gene>
    <name evidence="8" type="primary">mmuM</name>
    <name evidence="8" type="ORF">GCM10011510_04930</name>
</gene>
<dbReference type="EMBL" id="BMJN01000005">
    <property type="protein sequence ID" value="GGE26756.1"/>
    <property type="molecule type" value="Genomic_DNA"/>
</dbReference>
<evidence type="ECO:0000313" key="8">
    <source>
        <dbReference type="EMBL" id="GGE26756.1"/>
    </source>
</evidence>
<dbReference type="Gene3D" id="3.20.20.330">
    <property type="entry name" value="Homocysteine-binding-like domain"/>
    <property type="match status" value="1"/>
</dbReference>
<dbReference type="FunFam" id="3.20.20.330:FF:000002">
    <property type="entry name" value="Homocysteine S-methyltransferase"/>
    <property type="match status" value="1"/>
</dbReference>
<keyword evidence="1 6" id="KW-0489">Methyltransferase</keyword>
<comment type="cofactor">
    <cofactor evidence="6">
        <name>Zn(2+)</name>
        <dbReference type="ChEBI" id="CHEBI:29105"/>
    </cofactor>
</comment>
<dbReference type="GO" id="GO:0008270">
    <property type="term" value="F:zinc ion binding"/>
    <property type="evidence" value="ECO:0007669"/>
    <property type="project" value="InterPro"/>
</dbReference>
<dbReference type="InterPro" id="IPR051486">
    <property type="entry name" value="Hcy_S-methyltransferase"/>
</dbReference>
<keyword evidence="2 6" id="KW-0808">Transferase</keyword>
<dbReference type="OrthoDB" id="9803687at2"/>
<dbReference type="GO" id="GO:0032259">
    <property type="term" value="P:methylation"/>
    <property type="evidence" value="ECO:0007669"/>
    <property type="project" value="UniProtKB-KW"/>
</dbReference>
<name>A0A917A4G6_9STRE</name>
<dbReference type="InterPro" id="IPR003726">
    <property type="entry name" value="HCY_dom"/>
</dbReference>
<dbReference type="NCBIfam" id="NF007020">
    <property type="entry name" value="PRK09485.1"/>
    <property type="match status" value="1"/>
</dbReference>
<feature type="domain" description="Hcy-binding" evidence="7">
    <location>
        <begin position="2"/>
        <end position="313"/>
    </location>
</feature>
<comment type="caution">
    <text evidence="8">The sequence shown here is derived from an EMBL/GenBank/DDBJ whole genome shotgun (WGS) entry which is preliminary data.</text>
</comment>
<dbReference type="InterPro" id="IPR017226">
    <property type="entry name" value="BHMT-like"/>
</dbReference>
<dbReference type="PROSITE" id="PS50970">
    <property type="entry name" value="HCY"/>
    <property type="match status" value="1"/>
</dbReference>
<dbReference type="PANTHER" id="PTHR46015">
    <property type="entry name" value="ZGC:172121"/>
    <property type="match status" value="1"/>
</dbReference>
<reference evidence="8" key="2">
    <citation type="submission" date="2020-09" db="EMBL/GenBank/DDBJ databases">
        <authorList>
            <person name="Sun Q."/>
            <person name="Zhou Y."/>
        </authorList>
    </citation>
    <scope>NUCLEOTIDE SEQUENCE</scope>
    <source>
        <strain evidence="8">CGMCC 1.15533</strain>
    </source>
</reference>
<evidence type="ECO:0000256" key="6">
    <source>
        <dbReference type="PROSITE-ProRule" id="PRU00333"/>
    </source>
</evidence>
<evidence type="ECO:0000256" key="1">
    <source>
        <dbReference type="ARBA" id="ARBA00022603"/>
    </source>
</evidence>
<evidence type="ECO:0000256" key="3">
    <source>
        <dbReference type="ARBA" id="ARBA00022723"/>
    </source>
</evidence>
<evidence type="ECO:0000256" key="4">
    <source>
        <dbReference type="ARBA" id="ARBA00022833"/>
    </source>
</evidence>
<evidence type="ECO:0000256" key="5">
    <source>
        <dbReference type="ARBA" id="ARBA00076752"/>
    </source>
</evidence>
<dbReference type="SUPFAM" id="SSF82282">
    <property type="entry name" value="Homocysteine S-methyltransferase"/>
    <property type="match status" value="1"/>
</dbReference>
<dbReference type="InterPro" id="IPR036589">
    <property type="entry name" value="HCY_dom_sf"/>
</dbReference>
<dbReference type="Pfam" id="PF02574">
    <property type="entry name" value="S-methyl_trans"/>
    <property type="match status" value="1"/>
</dbReference>
<dbReference type="GO" id="GO:0008898">
    <property type="term" value="F:S-adenosylmethionine-homocysteine S-methyltransferase activity"/>
    <property type="evidence" value="ECO:0007669"/>
    <property type="project" value="TreeGrafter"/>
</dbReference>
<dbReference type="PANTHER" id="PTHR46015:SF1">
    <property type="entry name" value="HOMOCYSTEINE S-METHYLTRANSFERASE-LIKE ISOFORM 1"/>
    <property type="match status" value="1"/>
</dbReference>
<organism evidence="8 9">
    <name type="scientific">Streptococcus himalayensis</name>
    <dbReference type="NCBI Taxonomy" id="1888195"/>
    <lineage>
        <taxon>Bacteria</taxon>
        <taxon>Bacillati</taxon>
        <taxon>Bacillota</taxon>
        <taxon>Bacilli</taxon>
        <taxon>Lactobacillales</taxon>
        <taxon>Streptococcaceae</taxon>
        <taxon>Streptococcus</taxon>
    </lineage>
</organism>
<dbReference type="GO" id="GO:0009086">
    <property type="term" value="P:methionine biosynthetic process"/>
    <property type="evidence" value="ECO:0007669"/>
    <property type="project" value="InterPro"/>
</dbReference>
<keyword evidence="4 6" id="KW-0862">Zinc</keyword>
<feature type="binding site" evidence="6">
    <location>
        <position position="298"/>
    </location>
    <ligand>
        <name>Zn(2+)</name>
        <dbReference type="ChEBI" id="CHEBI:29105"/>
    </ligand>
</feature>